<evidence type="ECO:0000259" key="4">
    <source>
        <dbReference type="PROSITE" id="PS50042"/>
    </source>
</evidence>
<feature type="domain" description="Cyclic nucleotide-binding" evidence="4">
    <location>
        <begin position="1"/>
        <end position="127"/>
    </location>
</feature>
<dbReference type="InterPro" id="IPR018490">
    <property type="entry name" value="cNMP-bd_dom_sf"/>
</dbReference>
<dbReference type="Pfam" id="PF13545">
    <property type="entry name" value="HTH_Crp_2"/>
    <property type="match status" value="1"/>
</dbReference>
<evidence type="ECO:0000256" key="3">
    <source>
        <dbReference type="ARBA" id="ARBA00023163"/>
    </source>
</evidence>
<comment type="caution">
    <text evidence="6">The sequence shown here is derived from an EMBL/GenBank/DDBJ whole genome shotgun (WGS) entry which is preliminary data.</text>
</comment>
<keyword evidence="3" id="KW-0804">Transcription</keyword>
<dbReference type="PROSITE" id="PS50042">
    <property type="entry name" value="CNMP_BINDING_3"/>
    <property type="match status" value="1"/>
</dbReference>
<accession>A0ABS0GTF1</accession>
<dbReference type="InterPro" id="IPR014710">
    <property type="entry name" value="RmlC-like_jellyroll"/>
</dbReference>
<evidence type="ECO:0000313" key="7">
    <source>
        <dbReference type="Proteomes" id="UP000638560"/>
    </source>
</evidence>
<dbReference type="InterPro" id="IPR000595">
    <property type="entry name" value="cNMP-bd_dom"/>
</dbReference>
<dbReference type="InterPro" id="IPR036388">
    <property type="entry name" value="WH-like_DNA-bd_sf"/>
</dbReference>
<keyword evidence="1" id="KW-0805">Transcription regulation</keyword>
<keyword evidence="7" id="KW-1185">Reference proteome</keyword>
<dbReference type="Gene3D" id="1.10.10.10">
    <property type="entry name" value="Winged helix-like DNA-binding domain superfamily/Winged helix DNA-binding domain"/>
    <property type="match status" value="1"/>
</dbReference>
<gene>
    <name evidence="6" type="ORF">I0C86_10870</name>
</gene>
<name>A0ABS0GTF1_9ACTN</name>
<dbReference type="Proteomes" id="UP000638560">
    <property type="component" value="Unassembled WGS sequence"/>
</dbReference>
<dbReference type="PANTHER" id="PTHR24567:SF74">
    <property type="entry name" value="HTH-TYPE TRANSCRIPTIONAL REGULATOR ARCR"/>
    <property type="match status" value="1"/>
</dbReference>
<feature type="domain" description="HTH crp-type" evidence="5">
    <location>
        <begin position="141"/>
        <end position="214"/>
    </location>
</feature>
<dbReference type="PROSITE" id="PS51063">
    <property type="entry name" value="HTH_CRP_2"/>
    <property type="match status" value="1"/>
</dbReference>
<dbReference type="SUPFAM" id="SSF51206">
    <property type="entry name" value="cAMP-binding domain-like"/>
    <property type="match status" value="1"/>
</dbReference>
<keyword evidence="2" id="KW-0238">DNA-binding</keyword>
<dbReference type="EMBL" id="JADPUN010000119">
    <property type="protein sequence ID" value="MBF9129467.1"/>
    <property type="molecule type" value="Genomic_DNA"/>
</dbReference>
<dbReference type="Gene3D" id="2.60.120.10">
    <property type="entry name" value="Jelly Rolls"/>
    <property type="match status" value="1"/>
</dbReference>
<evidence type="ECO:0000259" key="5">
    <source>
        <dbReference type="PROSITE" id="PS51063"/>
    </source>
</evidence>
<dbReference type="CDD" id="cd00038">
    <property type="entry name" value="CAP_ED"/>
    <property type="match status" value="1"/>
</dbReference>
<evidence type="ECO:0000256" key="1">
    <source>
        <dbReference type="ARBA" id="ARBA00023015"/>
    </source>
</evidence>
<proteinExistence type="predicted"/>
<organism evidence="6 7">
    <name type="scientific">Plantactinospora alkalitolerans</name>
    <dbReference type="NCBI Taxonomy" id="2789879"/>
    <lineage>
        <taxon>Bacteria</taxon>
        <taxon>Bacillati</taxon>
        <taxon>Actinomycetota</taxon>
        <taxon>Actinomycetes</taxon>
        <taxon>Micromonosporales</taxon>
        <taxon>Micromonosporaceae</taxon>
        <taxon>Plantactinospora</taxon>
    </lineage>
</organism>
<dbReference type="Pfam" id="PF00027">
    <property type="entry name" value="cNMP_binding"/>
    <property type="match status" value="1"/>
</dbReference>
<evidence type="ECO:0000313" key="6">
    <source>
        <dbReference type="EMBL" id="MBF9129467.1"/>
    </source>
</evidence>
<dbReference type="InterPro" id="IPR012318">
    <property type="entry name" value="HTH_CRP"/>
</dbReference>
<reference evidence="6 7" key="1">
    <citation type="submission" date="2020-11" db="EMBL/GenBank/DDBJ databases">
        <title>A novel isolate from a Black sea contaminated sediment with potential to produce alkanes: Plantactinospora alkalitolerans sp. nov.</title>
        <authorList>
            <person name="Carro L."/>
            <person name="Veyisoglu A."/>
            <person name="Guven K."/>
            <person name="Schumann P."/>
            <person name="Klenk H.-P."/>
            <person name="Sahin N."/>
        </authorList>
    </citation>
    <scope>NUCLEOTIDE SEQUENCE [LARGE SCALE GENOMIC DNA]</scope>
    <source>
        <strain evidence="6 7">S1510</strain>
    </source>
</reference>
<dbReference type="PANTHER" id="PTHR24567">
    <property type="entry name" value="CRP FAMILY TRANSCRIPTIONAL REGULATORY PROTEIN"/>
    <property type="match status" value="1"/>
</dbReference>
<protein>
    <submittedName>
        <fullName evidence="6">Crp/Fnr family transcriptional regulator</fullName>
    </submittedName>
</protein>
<dbReference type="InterPro" id="IPR036390">
    <property type="entry name" value="WH_DNA-bd_sf"/>
</dbReference>
<evidence type="ECO:0000256" key="2">
    <source>
        <dbReference type="ARBA" id="ARBA00023125"/>
    </source>
</evidence>
<dbReference type="InterPro" id="IPR050397">
    <property type="entry name" value="Env_Response_Regulators"/>
</dbReference>
<sequence>MQRLSKRSRGELIGLLAPARTLKIGEILLRQGDGGQVVYLLRSPGPERSACVKITARLENGSHTLLAIRIGGDLVGEMAVLRDVPRNATVTACARTLAHAVPNDTFKAFLHRCPDVWPHLYEMATGQLDWANLRRQEFTGYPIAVRLARVMLDLADRHGSPGPGGIHLGVRLSQAELGLLVGAREDAVSQALGQLRQAGLVSPRYRAVLVTDLSGLRHFASST</sequence>
<dbReference type="SMART" id="SM00419">
    <property type="entry name" value="HTH_CRP"/>
    <property type="match status" value="1"/>
</dbReference>
<dbReference type="SUPFAM" id="SSF46785">
    <property type="entry name" value="Winged helix' DNA-binding domain"/>
    <property type="match status" value="1"/>
</dbReference>